<dbReference type="SMART" id="SM00212">
    <property type="entry name" value="UBCc"/>
    <property type="match status" value="1"/>
</dbReference>
<organism evidence="7 8">
    <name type="scientific">Emiliania huxleyi (strain CCMP1516)</name>
    <dbReference type="NCBI Taxonomy" id="280463"/>
    <lineage>
        <taxon>Eukaryota</taxon>
        <taxon>Haptista</taxon>
        <taxon>Haptophyta</taxon>
        <taxon>Prymnesiophyceae</taxon>
        <taxon>Isochrysidales</taxon>
        <taxon>Noelaerhabdaceae</taxon>
        <taxon>Emiliania</taxon>
    </lineage>
</organism>
<feature type="region of interest" description="Disordered" evidence="5">
    <location>
        <begin position="109"/>
        <end position="161"/>
    </location>
</feature>
<dbReference type="GO" id="GO:0005524">
    <property type="term" value="F:ATP binding"/>
    <property type="evidence" value="ECO:0007669"/>
    <property type="project" value="UniProtKB-UniRule"/>
</dbReference>
<dbReference type="HOGENOM" id="CLU_030988_12_1_1"/>
<evidence type="ECO:0000256" key="3">
    <source>
        <dbReference type="PROSITE-ProRule" id="PRU10133"/>
    </source>
</evidence>
<dbReference type="Gene3D" id="3.10.110.10">
    <property type="entry name" value="Ubiquitin Conjugating Enzyme"/>
    <property type="match status" value="2"/>
</dbReference>
<reference evidence="8" key="1">
    <citation type="journal article" date="2013" name="Nature">
        <title>Pan genome of the phytoplankton Emiliania underpins its global distribution.</title>
        <authorList>
            <person name="Read B.A."/>
            <person name="Kegel J."/>
            <person name="Klute M.J."/>
            <person name="Kuo A."/>
            <person name="Lefebvre S.C."/>
            <person name="Maumus F."/>
            <person name="Mayer C."/>
            <person name="Miller J."/>
            <person name="Monier A."/>
            <person name="Salamov A."/>
            <person name="Young J."/>
            <person name="Aguilar M."/>
            <person name="Claverie J.M."/>
            <person name="Frickenhaus S."/>
            <person name="Gonzalez K."/>
            <person name="Herman E.K."/>
            <person name="Lin Y.C."/>
            <person name="Napier J."/>
            <person name="Ogata H."/>
            <person name="Sarno A.F."/>
            <person name="Shmutz J."/>
            <person name="Schroeder D."/>
            <person name="de Vargas C."/>
            <person name="Verret F."/>
            <person name="von Dassow P."/>
            <person name="Valentin K."/>
            <person name="Van de Peer Y."/>
            <person name="Wheeler G."/>
            <person name="Dacks J.B."/>
            <person name="Delwiche C.F."/>
            <person name="Dyhrman S.T."/>
            <person name="Glockner G."/>
            <person name="John U."/>
            <person name="Richards T."/>
            <person name="Worden A.Z."/>
            <person name="Zhang X."/>
            <person name="Grigoriev I.V."/>
            <person name="Allen A.E."/>
            <person name="Bidle K."/>
            <person name="Borodovsky M."/>
            <person name="Bowler C."/>
            <person name="Brownlee C."/>
            <person name="Cock J.M."/>
            <person name="Elias M."/>
            <person name="Gladyshev V.N."/>
            <person name="Groth M."/>
            <person name="Guda C."/>
            <person name="Hadaegh A."/>
            <person name="Iglesias-Rodriguez M.D."/>
            <person name="Jenkins J."/>
            <person name="Jones B.M."/>
            <person name="Lawson T."/>
            <person name="Leese F."/>
            <person name="Lindquist E."/>
            <person name="Lobanov A."/>
            <person name="Lomsadze A."/>
            <person name="Malik S.B."/>
            <person name="Marsh M.E."/>
            <person name="Mackinder L."/>
            <person name="Mock T."/>
            <person name="Mueller-Roeber B."/>
            <person name="Pagarete A."/>
            <person name="Parker M."/>
            <person name="Probert I."/>
            <person name="Quesneville H."/>
            <person name="Raines C."/>
            <person name="Rensing S.A."/>
            <person name="Riano-Pachon D.M."/>
            <person name="Richier S."/>
            <person name="Rokitta S."/>
            <person name="Shiraiwa Y."/>
            <person name="Soanes D.M."/>
            <person name="van der Giezen M."/>
            <person name="Wahlund T.M."/>
            <person name="Williams B."/>
            <person name="Wilson W."/>
            <person name="Wolfe G."/>
            <person name="Wurch L.L."/>
        </authorList>
    </citation>
    <scope>NUCLEOTIDE SEQUENCE</scope>
</reference>
<dbReference type="PROSITE" id="PS50127">
    <property type="entry name" value="UBC_2"/>
    <property type="match status" value="1"/>
</dbReference>
<keyword evidence="8" id="KW-1185">Reference proteome</keyword>
<dbReference type="eggNOG" id="KOG0424">
    <property type="taxonomic scope" value="Eukaryota"/>
</dbReference>
<dbReference type="GO" id="GO:0016740">
    <property type="term" value="F:transferase activity"/>
    <property type="evidence" value="ECO:0007669"/>
    <property type="project" value="UniProtKB-KW"/>
</dbReference>
<sequence length="230" mass="25228">MSGIARGRLQEERKLWRRDHPHGFVAKPRTNPDGTQDILHWDCVVPGKKDTIWGAGRYPVHMVFTDEYPSKPPECKFGKAPNDKPLFHPNVYPSGKICLSLLDADKASPPPPPLLSLPPLPSQPPRSSPSRLSPLLPPTASQPLPSPTRDGSRRSPSNSCCSAARAAHGPAAAGAFASAFSRPCLVGIQTLLDDPNVGDPAQEEPYRVYNNNRAEYERRVKEQARLFANM</sequence>
<keyword evidence="2 4" id="KW-0833">Ubl conjugation pathway</keyword>
<comment type="similarity">
    <text evidence="4">Belongs to the ubiquitin-conjugating enzyme family.</text>
</comment>
<dbReference type="Pfam" id="PF00179">
    <property type="entry name" value="UQ_con"/>
    <property type="match status" value="1"/>
</dbReference>
<dbReference type="STRING" id="2903.R1FNQ0"/>
<dbReference type="InterPro" id="IPR000608">
    <property type="entry name" value="UBC"/>
</dbReference>
<accession>A0A0D3KGV4</accession>
<evidence type="ECO:0000256" key="5">
    <source>
        <dbReference type="SAM" id="MobiDB-lite"/>
    </source>
</evidence>
<protein>
    <recommendedName>
        <fullName evidence="6">UBC core domain-containing protein</fullName>
    </recommendedName>
</protein>
<dbReference type="Proteomes" id="UP000013827">
    <property type="component" value="Unassembled WGS sequence"/>
</dbReference>
<keyword evidence="1" id="KW-0808">Transferase</keyword>
<feature type="active site" description="Glycyl thioester intermediate" evidence="3">
    <location>
        <position position="98"/>
    </location>
</feature>
<dbReference type="InterPro" id="IPR016135">
    <property type="entry name" value="UBQ-conjugating_enzyme/RWD"/>
</dbReference>
<evidence type="ECO:0000259" key="6">
    <source>
        <dbReference type="PROSITE" id="PS50127"/>
    </source>
</evidence>
<evidence type="ECO:0000256" key="4">
    <source>
        <dbReference type="RuleBase" id="RU362109"/>
    </source>
</evidence>
<keyword evidence="4" id="KW-0067">ATP-binding</keyword>
<dbReference type="KEGG" id="ehx:EMIHUDRAFT_71223"/>
<evidence type="ECO:0000313" key="8">
    <source>
        <dbReference type="Proteomes" id="UP000013827"/>
    </source>
</evidence>
<reference evidence="7" key="2">
    <citation type="submission" date="2024-10" db="UniProtKB">
        <authorList>
            <consortium name="EnsemblProtists"/>
        </authorList>
    </citation>
    <scope>IDENTIFICATION</scope>
</reference>
<feature type="compositionally biased region" description="Pro residues" evidence="5">
    <location>
        <begin position="109"/>
        <end position="127"/>
    </location>
</feature>
<evidence type="ECO:0000256" key="1">
    <source>
        <dbReference type="ARBA" id="ARBA00022679"/>
    </source>
</evidence>
<evidence type="ECO:0000256" key="2">
    <source>
        <dbReference type="ARBA" id="ARBA00022786"/>
    </source>
</evidence>
<evidence type="ECO:0000313" key="7">
    <source>
        <dbReference type="EnsemblProtists" id="EOD34989"/>
    </source>
</evidence>
<proteinExistence type="inferred from homology"/>
<dbReference type="PROSITE" id="PS00183">
    <property type="entry name" value="UBC_1"/>
    <property type="match status" value="1"/>
</dbReference>
<dbReference type="InterPro" id="IPR023313">
    <property type="entry name" value="UBQ-conjugating_AS"/>
</dbReference>
<dbReference type="PaxDb" id="2903-EOD34989"/>
<dbReference type="AlphaFoldDB" id="A0A0D3KGV4"/>
<dbReference type="SUPFAM" id="SSF54495">
    <property type="entry name" value="UBC-like"/>
    <property type="match status" value="2"/>
</dbReference>
<dbReference type="RefSeq" id="XP_005787418.1">
    <property type="nucleotide sequence ID" value="XM_005787361.1"/>
</dbReference>
<dbReference type="PANTHER" id="PTHR24067">
    <property type="entry name" value="UBIQUITIN-CONJUGATING ENZYME E2"/>
    <property type="match status" value="1"/>
</dbReference>
<name>A0A0D3KGV4_EMIH1</name>
<dbReference type="CDD" id="cd23798">
    <property type="entry name" value="UBCc_UBE2I"/>
    <property type="match status" value="1"/>
</dbReference>
<dbReference type="InterPro" id="IPR050113">
    <property type="entry name" value="Ub_conjugating_enzyme"/>
</dbReference>
<keyword evidence="4" id="KW-0547">Nucleotide-binding</keyword>
<dbReference type="GeneID" id="17280259"/>
<dbReference type="EnsemblProtists" id="EOD34989">
    <property type="protein sequence ID" value="EOD34989"/>
    <property type="gene ID" value="EMIHUDRAFT_71223"/>
</dbReference>
<feature type="domain" description="UBC core" evidence="6">
    <location>
        <begin position="4"/>
        <end position="229"/>
    </location>
</feature>